<reference evidence="3 4" key="1">
    <citation type="submission" date="2019-04" db="EMBL/GenBank/DDBJ databases">
        <title>An improved genome assembly and genetic linkage map for asparagus bean, Vigna unguiculata ssp. sesquipedialis.</title>
        <authorList>
            <person name="Xia Q."/>
            <person name="Zhang R."/>
            <person name="Dong Y."/>
        </authorList>
    </citation>
    <scope>NUCLEOTIDE SEQUENCE [LARGE SCALE GENOMIC DNA]</scope>
    <source>
        <tissue evidence="3">Leaf</tissue>
    </source>
</reference>
<keyword evidence="2 3" id="KW-0808">Transferase</keyword>
<evidence type="ECO:0000313" key="4">
    <source>
        <dbReference type="Proteomes" id="UP000501690"/>
    </source>
</evidence>
<dbReference type="AlphaFoldDB" id="A0A4D6LR40"/>
<protein>
    <submittedName>
        <fullName evidence="3">Shikimate O-hydroxycinnamoyltransferase</fullName>
    </submittedName>
</protein>
<dbReference type="PANTHER" id="PTHR31147">
    <property type="entry name" value="ACYL TRANSFERASE 4"/>
    <property type="match status" value="1"/>
</dbReference>
<gene>
    <name evidence="3" type="ORF">DEO72_LG4g1907</name>
</gene>
<proteinExistence type="inferred from homology"/>
<dbReference type="Proteomes" id="UP000501690">
    <property type="component" value="Linkage Group LG4"/>
</dbReference>
<dbReference type="PANTHER" id="PTHR31147:SF66">
    <property type="entry name" value="OS05G0315700 PROTEIN"/>
    <property type="match status" value="1"/>
</dbReference>
<dbReference type="GO" id="GO:0016740">
    <property type="term" value="F:transferase activity"/>
    <property type="evidence" value="ECO:0007669"/>
    <property type="project" value="UniProtKB-KW"/>
</dbReference>
<accession>A0A4D6LR40</accession>
<comment type="similarity">
    <text evidence="1">Belongs to the plant acyltransferase family.</text>
</comment>
<dbReference type="InterPro" id="IPR023213">
    <property type="entry name" value="CAT-like_dom_sf"/>
</dbReference>
<evidence type="ECO:0000313" key="3">
    <source>
        <dbReference type="EMBL" id="QCD90945.1"/>
    </source>
</evidence>
<organism evidence="3 4">
    <name type="scientific">Vigna unguiculata</name>
    <name type="common">Cowpea</name>
    <dbReference type="NCBI Taxonomy" id="3917"/>
    <lineage>
        <taxon>Eukaryota</taxon>
        <taxon>Viridiplantae</taxon>
        <taxon>Streptophyta</taxon>
        <taxon>Embryophyta</taxon>
        <taxon>Tracheophyta</taxon>
        <taxon>Spermatophyta</taxon>
        <taxon>Magnoliopsida</taxon>
        <taxon>eudicotyledons</taxon>
        <taxon>Gunneridae</taxon>
        <taxon>Pentapetalae</taxon>
        <taxon>rosids</taxon>
        <taxon>fabids</taxon>
        <taxon>Fabales</taxon>
        <taxon>Fabaceae</taxon>
        <taxon>Papilionoideae</taxon>
        <taxon>50 kb inversion clade</taxon>
        <taxon>NPAAA clade</taxon>
        <taxon>indigoferoid/millettioid clade</taxon>
        <taxon>Phaseoleae</taxon>
        <taxon>Vigna</taxon>
    </lineage>
</organism>
<evidence type="ECO:0000256" key="2">
    <source>
        <dbReference type="ARBA" id="ARBA00022679"/>
    </source>
</evidence>
<dbReference type="Gene3D" id="3.30.559.10">
    <property type="entry name" value="Chloramphenicol acetyltransferase-like domain"/>
    <property type="match status" value="2"/>
</dbReference>
<keyword evidence="4" id="KW-1185">Reference proteome</keyword>
<name>A0A4D6LR40_VIGUN</name>
<evidence type="ECO:0000256" key="1">
    <source>
        <dbReference type="ARBA" id="ARBA00009861"/>
    </source>
</evidence>
<dbReference type="InterPro" id="IPR050898">
    <property type="entry name" value="Plant_acyltransferase"/>
</dbReference>
<sequence>MIVQVTRLTCGGFVFAARMNHTICDSLGLVQFLTMVGEIARGASITHFPVWQRELFSARNPPRITCAHHEYETQHCHKETWDTHQMDHRSFFFGPREIATLRNHLPNHLKNSSTFEVLSACLWKCRTIALGLKPNESVGLSPFITARGKLGLQVPNGYYGNAFAFPMALSRAGPLC</sequence>
<dbReference type="Pfam" id="PF02458">
    <property type="entry name" value="Transferase"/>
    <property type="match status" value="1"/>
</dbReference>
<dbReference type="EMBL" id="CP039348">
    <property type="protein sequence ID" value="QCD90945.1"/>
    <property type="molecule type" value="Genomic_DNA"/>
</dbReference>